<accession>W7M1D2</accession>
<evidence type="ECO:0000256" key="1">
    <source>
        <dbReference type="SAM" id="Phobius"/>
    </source>
</evidence>
<gene>
    <name evidence="2" type="ORF">FVEG_14945</name>
</gene>
<dbReference type="EMBL" id="DS022243">
    <property type="protein sequence ID" value="EWG38742.1"/>
    <property type="molecule type" value="Genomic_DNA"/>
</dbReference>
<dbReference type="RefSeq" id="XP_018744933.1">
    <property type="nucleotide sequence ID" value="XM_018903981.1"/>
</dbReference>
<dbReference type="AlphaFoldDB" id="W7M1D2"/>
<dbReference type="GeneID" id="30071821"/>
<keyword evidence="1" id="KW-0472">Membrane</keyword>
<dbReference type="EMBL" id="CM000583">
    <property type="protein sequence ID" value="EWG38742.1"/>
    <property type="molecule type" value="Genomic_DNA"/>
</dbReference>
<reference evidence="2 3" key="1">
    <citation type="journal article" date="2010" name="Nature">
        <title>Comparative genomics reveals mobile pathogenicity chromosomes in Fusarium.</title>
        <authorList>
            <person name="Ma L.J."/>
            <person name="van der Does H.C."/>
            <person name="Borkovich K.A."/>
            <person name="Coleman J.J."/>
            <person name="Daboussi M.J."/>
            <person name="Di Pietro A."/>
            <person name="Dufresne M."/>
            <person name="Freitag M."/>
            <person name="Grabherr M."/>
            <person name="Henrissat B."/>
            <person name="Houterman P.M."/>
            <person name="Kang S."/>
            <person name="Shim W.B."/>
            <person name="Woloshuk C."/>
            <person name="Xie X."/>
            <person name="Xu J.R."/>
            <person name="Antoniw J."/>
            <person name="Baker S.E."/>
            <person name="Bluhm B.H."/>
            <person name="Breakspear A."/>
            <person name="Brown D.W."/>
            <person name="Butchko R.A."/>
            <person name="Chapman S."/>
            <person name="Coulson R."/>
            <person name="Coutinho P.M."/>
            <person name="Danchin E.G."/>
            <person name="Diener A."/>
            <person name="Gale L.R."/>
            <person name="Gardiner D.M."/>
            <person name="Goff S."/>
            <person name="Hammond-Kosack K.E."/>
            <person name="Hilburn K."/>
            <person name="Hua-Van A."/>
            <person name="Jonkers W."/>
            <person name="Kazan K."/>
            <person name="Kodira C.D."/>
            <person name="Koehrsen M."/>
            <person name="Kumar L."/>
            <person name="Lee Y.H."/>
            <person name="Li L."/>
            <person name="Manners J.M."/>
            <person name="Miranda-Saavedra D."/>
            <person name="Mukherjee M."/>
            <person name="Park G."/>
            <person name="Park J."/>
            <person name="Park S.Y."/>
            <person name="Proctor R.H."/>
            <person name="Regev A."/>
            <person name="Ruiz-Roldan M.C."/>
            <person name="Sain D."/>
            <person name="Sakthikumar S."/>
            <person name="Sykes S."/>
            <person name="Schwartz D.C."/>
            <person name="Turgeon B.G."/>
            <person name="Wapinski I."/>
            <person name="Yoder O."/>
            <person name="Young S."/>
            <person name="Zeng Q."/>
            <person name="Zhou S."/>
            <person name="Galagan J."/>
            <person name="Cuomo C.A."/>
            <person name="Kistler H.C."/>
            <person name="Rep M."/>
        </authorList>
    </citation>
    <scope>NUCLEOTIDE SEQUENCE [LARGE SCALE GENOMIC DNA]</scope>
    <source>
        <strain evidence="3">M3125 / FGSC 7600</strain>
    </source>
</reference>
<evidence type="ECO:0000313" key="2">
    <source>
        <dbReference type="EMBL" id="EWG38742.1"/>
    </source>
</evidence>
<dbReference type="KEGG" id="fvr:FVEG_14945"/>
<keyword evidence="1" id="KW-0812">Transmembrane</keyword>
<keyword evidence="3" id="KW-1185">Reference proteome</keyword>
<keyword evidence="1" id="KW-1133">Transmembrane helix</keyword>
<dbReference type="Proteomes" id="UP000009096">
    <property type="component" value="Chromosome 6"/>
</dbReference>
<dbReference type="VEuPathDB" id="FungiDB:FVEG_14945"/>
<sequence>MGAYWSKMPCHYTRISRGVLFPRNSRVLEGVISVSNKSSICFLLLRMILDPAVYVLPRIGPLLCQSDMTLYVGKPTGLYSWSCRPAQRIHTLIYVYHIELLNEVKLSTGLEGKTVPGLLFATQIKQIRQVMMPLFLYLFLDVALALAIPRLFYTDSQPQTYQLDNSITASKSSIIYFSIN</sequence>
<protein>
    <submittedName>
        <fullName evidence="2">Uncharacterized protein</fullName>
    </submittedName>
</protein>
<evidence type="ECO:0000313" key="3">
    <source>
        <dbReference type="Proteomes" id="UP000009096"/>
    </source>
</evidence>
<name>W7M1D2_GIBM7</name>
<proteinExistence type="predicted"/>
<feature type="transmembrane region" description="Helical" evidence="1">
    <location>
        <begin position="134"/>
        <end position="153"/>
    </location>
</feature>
<organism evidence="2 3">
    <name type="scientific">Gibberella moniliformis (strain M3125 / FGSC 7600)</name>
    <name type="common">Maize ear and stalk rot fungus</name>
    <name type="synonym">Fusarium verticillioides</name>
    <dbReference type="NCBI Taxonomy" id="334819"/>
    <lineage>
        <taxon>Eukaryota</taxon>
        <taxon>Fungi</taxon>
        <taxon>Dikarya</taxon>
        <taxon>Ascomycota</taxon>
        <taxon>Pezizomycotina</taxon>
        <taxon>Sordariomycetes</taxon>
        <taxon>Hypocreomycetidae</taxon>
        <taxon>Hypocreales</taxon>
        <taxon>Nectriaceae</taxon>
        <taxon>Fusarium</taxon>
        <taxon>Fusarium fujikuroi species complex</taxon>
    </lineage>
</organism>